<name>A0A9P7JR21_9AGAM</name>
<dbReference type="EMBL" id="JABBWM010000056">
    <property type="protein sequence ID" value="KAG2099895.1"/>
    <property type="molecule type" value="Genomic_DNA"/>
</dbReference>
<comment type="caution">
    <text evidence="1">The sequence shown here is derived from an EMBL/GenBank/DDBJ whole genome shotgun (WGS) entry which is preliminary data.</text>
</comment>
<dbReference type="RefSeq" id="XP_041289378.1">
    <property type="nucleotide sequence ID" value="XM_041429267.1"/>
</dbReference>
<dbReference type="AlphaFoldDB" id="A0A9P7JR21"/>
<organism evidence="1 2">
    <name type="scientific">Suillus discolor</name>
    <dbReference type="NCBI Taxonomy" id="1912936"/>
    <lineage>
        <taxon>Eukaryota</taxon>
        <taxon>Fungi</taxon>
        <taxon>Dikarya</taxon>
        <taxon>Basidiomycota</taxon>
        <taxon>Agaricomycotina</taxon>
        <taxon>Agaricomycetes</taxon>
        <taxon>Agaricomycetidae</taxon>
        <taxon>Boletales</taxon>
        <taxon>Suillineae</taxon>
        <taxon>Suillaceae</taxon>
        <taxon>Suillus</taxon>
    </lineage>
</organism>
<dbReference type="Proteomes" id="UP000823399">
    <property type="component" value="Unassembled WGS sequence"/>
</dbReference>
<evidence type="ECO:0000313" key="2">
    <source>
        <dbReference type="Proteomes" id="UP000823399"/>
    </source>
</evidence>
<accession>A0A9P7JR21</accession>
<protein>
    <submittedName>
        <fullName evidence="1">Uncharacterized protein</fullName>
    </submittedName>
</protein>
<dbReference type="GeneID" id="64691526"/>
<gene>
    <name evidence="1" type="ORF">F5147DRAFT_333567</name>
</gene>
<evidence type="ECO:0000313" key="1">
    <source>
        <dbReference type="EMBL" id="KAG2099895.1"/>
    </source>
</evidence>
<keyword evidence="2" id="KW-1185">Reference proteome</keyword>
<reference evidence="1" key="1">
    <citation type="journal article" date="2020" name="New Phytol.">
        <title>Comparative genomics reveals dynamic genome evolution in host specialist ectomycorrhizal fungi.</title>
        <authorList>
            <person name="Lofgren L.A."/>
            <person name="Nguyen N.H."/>
            <person name="Vilgalys R."/>
            <person name="Ruytinx J."/>
            <person name="Liao H.L."/>
            <person name="Branco S."/>
            <person name="Kuo A."/>
            <person name="LaButti K."/>
            <person name="Lipzen A."/>
            <person name="Andreopoulos W."/>
            <person name="Pangilinan J."/>
            <person name="Riley R."/>
            <person name="Hundley H."/>
            <person name="Na H."/>
            <person name="Barry K."/>
            <person name="Grigoriev I.V."/>
            <person name="Stajich J.E."/>
            <person name="Kennedy P.G."/>
        </authorList>
    </citation>
    <scope>NUCLEOTIDE SEQUENCE</scope>
    <source>
        <strain evidence="1">FC423</strain>
    </source>
</reference>
<sequence>MLRLSGPAGTGISAIARPIAKGFSDMGVLDSCFCFNKAEKRHEKVFSTIVHGLADRNAEMRRALADAVKNSTSLKNSGYFPAGRNFSWNY</sequence>
<dbReference type="OrthoDB" id="5106486at2759"/>
<proteinExistence type="predicted"/>